<evidence type="ECO:0000259" key="2">
    <source>
        <dbReference type="Pfam" id="PF00534"/>
    </source>
</evidence>
<dbReference type="SUPFAM" id="SSF53756">
    <property type="entry name" value="UDP-Glycosyltransferase/glycogen phosphorylase"/>
    <property type="match status" value="1"/>
</dbReference>
<feature type="domain" description="Glycosyl transferase family 1" evidence="2">
    <location>
        <begin position="237"/>
        <end position="380"/>
    </location>
</feature>
<dbReference type="PATRIC" id="fig|1385369.3.peg.1503"/>
<dbReference type="GO" id="GO:0016757">
    <property type="term" value="F:glycosyltransferase activity"/>
    <property type="evidence" value="ECO:0007669"/>
    <property type="project" value="InterPro"/>
</dbReference>
<dbReference type="Pfam" id="PF13439">
    <property type="entry name" value="Glyco_transf_4"/>
    <property type="match status" value="1"/>
</dbReference>
<dbReference type="Pfam" id="PF00534">
    <property type="entry name" value="Glycos_transf_1"/>
    <property type="match status" value="1"/>
</dbReference>
<gene>
    <name evidence="4" type="ORF">N825_27825</name>
</gene>
<keyword evidence="1 4" id="KW-0808">Transferase</keyword>
<organism evidence="4 5">
    <name type="scientific">Skermanella stibiiresistens SB22</name>
    <dbReference type="NCBI Taxonomy" id="1385369"/>
    <lineage>
        <taxon>Bacteria</taxon>
        <taxon>Pseudomonadati</taxon>
        <taxon>Pseudomonadota</taxon>
        <taxon>Alphaproteobacteria</taxon>
        <taxon>Rhodospirillales</taxon>
        <taxon>Azospirillaceae</taxon>
        <taxon>Skermanella</taxon>
    </lineage>
</organism>
<proteinExistence type="predicted"/>
<dbReference type="PANTHER" id="PTHR46401">
    <property type="entry name" value="GLYCOSYLTRANSFERASE WBBK-RELATED"/>
    <property type="match status" value="1"/>
</dbReference>
<dbReference type="CDD" id="cd03809">
    <property type="entry name" value="GT4_MtfB-like"/>
    <property type="match status" value="1"/>
</dbReference>
<name>W9H9D0_9PROT</name>
<evidence type="ECO:0000259" key="3">
    <source>
        <dbReference type="Pfam" id="PF13439"/>
    </source>
</evidence>
<comment type="caution">
    <text evidence="4">The sequence shown here is derived from an EMBL/GenBank/DDBJ whole genome shotgun (WGS) entry which is preliminary data.</text>
</comment>
<dbReference type="PANTHER" id="PTHR46401:SF2">
    <property type="entry name" value="GLYCOSYLTRANSFERASE WBBK-RELATED"/>
    <property type="match status" value="1"/>
</dbReference>
<dbReference type="InterPro" id="IPR028098">
    <property type="entry name" value="Glyco_trans_4-like_N"/>
</dbReference>
<dbReference type="EMBL" id="AVFL01000004">
    <property type="protein sequence ID" value="EWY41346.1"/>
    <property type="molecule type" value="Genomic_DNA"/>
</dbReference>
<dbReference type="STRING" id="1385369.N825_27825"/>
<dbReference type="AlphaFoldDB" id="W9H9D0"/>
<dbReference type="GO" id="GO:0009103">
    <property type="term" value="P:lipopolysaccharide biosynthetic process"/>
    <property type="evidence" value="ECO:0007669"/>
    <property type="project" value="TreeGrafter"/>
</dbReference>
<accession>W9H9D0</accession>
<reference evidence="4 5" key="1">
    <citation type="submission" date="2013-08" db="EMBL/GenBank/DDBJ databases">
        <title>The genome sequence of Skermanella stibiiresistens.</title>
        <authorList>
            <person name="Zhu W."/>
            <person name="Wang G."/>
        </authorList>
    </citation>
    <scope>NUCLEOTIDE SEQUENCE [LARGE SCALE GENOMIC DNA]</scope>
    <source>
        <strain evidence="4 5">SB22</strain>
    </source>
</reference>
<dbReference type="Gene3D" id="3.40.50.2000">
    <property type="entry name" value="Glycogen Phosphorylase B"/>
    <property type="match status" value="2"/>
</dbReference>
<protein>
    <submittedName>
        <fullName evidence="4">Glycosyl transferase</fullName>
    </submittedName>
</protein>
<sequence length="427" mass="45861">MVAPVDGGDGLVTGSFDLLLTAESLFPPRTGIGNYTFNLHRELLLRPEIGRLVLLAGLRRLESVPDHAATPAATPIADRPISPLRRLAHESGLAMAAWSAVYRARLRLALKAPGSFPGDPLGWVRTRRDALYHEPNMIPRPYGGICVSTFQDLAWHRFPDALPVERLRWIERHLPRALAQSTRIITTTDFVRREVMSVLGVPGDRVDVVPLGVGPEYHPRSPAELEPVLSRHGLEHGRYLLTVGTIEPRKNLRRLLAAYGALPASVQRLAPLVVVGASGWRNAAELADMDALVARGAVRYLGYVGAGDLPFVFAGARGFAAVSLYEGYGLPPLEAMASGVPVLCSAGTAMEEVTTGCARLADPLDEAEIGIRLRELVEDEDGNRFLVGRGLRRSAALTWAACAEGTIASYRMALGAGAVAGATGISD</sequence>
<evidence type="ECO:0000256" key="1">
    <source>
        <dbReference type="ARBA" id="ARBA00022679"/>
    </source>
</evidence>
<evidence type="ECO:0000313" key="4">
    <source>
        <dbReference type="EMBL" id="EWY41346.1"/>
    </source>
</evidence>
<dbReference type="InterPro" id="IPR001296">
    <property type="entry name" value="Glyco_trans_1"/>
</dbReference>
<dbReference type="Proteomes" id="UP000019486">
    <property type="component" value="Unassembled WGS sequence"/>
</dbReference>
<feature type="domain" description="Glycosyltransferase subfamily 4-like N-terminal" evidence="3">
    <location>
        <begin position="147"/>
        <end position="216"/>
    </location>
</feature>
<keyword evidence="5" id="KW-1185">Reference proteome</keyword>
<evidence type="ECO:0000313" key="5">
    <source>
        <dbReference type="Proteomes" id="UP000019486"/>
    </source>
</evidence>